<reference evidence="1 2" key="1">
    <citation type="journal article" date="2000" name="DNA Res.">
        <title>Complete genome structure of the nitrogen-fixing symbiotic bacterium Mesorhizobium loti.</title>
        <authorList>
            <person name="Kaneko T."/>
            <person name="Nakamura Y."/>
            <person name="Sato S."/>
            <person name="Asamizu E."/>
            <person name="Kato T."/>
            <person name="Sasamoto S."/>
            <person name="Watanabe A."/>
            <person name="Idesawa K."/>
            <person name="Ishikawa A."/>
            <person name="Kawashima K."/>
            <person name="Kimura T."/>
            <person name="Kishida Y."/>
            <person name="Kiyokawa C."/>
            <person name="Kohara M."/>
            <person name="Matsumoto M."/>
            <person name="Matsuno A."/>
            <person name="Mochizuki Y."/>
            <person name="Nakayama S."/>
            <person name="Nakazaki N."/>
            <person name="Shimpo S."/>
            <person name="Sugimoto M."/>
            <person name="Takeuchi C."/>
            <person name="Yamada M."/>
            <person name="Tabata S."/>
        </authorList>
    </citation>
    <scope>NUCLEOTIDE SEQUENCE [LARGE SCALE GENOMIC DNA]</scope>
    <source>
        <strain evidence="2">LMG 29417 / CECT 9101 / MAFF 303099</strain>
    </source>
</reference>
<evidence type="ECO:0000313" key="1">
    <source>
        <dbReference type="EMBL" id="BAB49883.1"/>
    </source>
</evidence>
<accession>Q98HI3</accession>
<organism evidence="1 2">
    <name type="scientific">Mesorhizobium japonicum (strain LMG 29417 / CECT 9101 / MAFF 303099)</name>
    <name type="common">Mesorhizobium loti (strain MAFF 303099)</name>
    <dbReference type="NCBI Taxonomy" id="266835"/>
    <lineage>
        <taxon>Bacteria</taxon>
        <taxon>Pseudomonadati</taxon>
        <taxon>Pseudomonadota</taxon>
        <taxon>Alphaproteobacteria</taxon>
        <taxon>Hyphomicrobiales</taxon>
        <taxon>Phyllobacteriaceae</taxon>
        <taxon>Mesorhizobium</taxon>
    </lineage>
</organism>
<dbReference type="Proteomes" id="UP000000552">
    <property type="component" value="Chromosome"/>
</dbReference>
<protein>
    <submittedName>
        <fullName evidence="1">Msr2857 protein</fullName>
    </submittedName>
</protein>
<sequence>MHCTKIVRAMVLMNNLWPARHIARQAVDGHESLISLMFFLSSETGTVPAVK</sequence>
<name>Q98HI3_RHILO</name>
<evidence type="ECO:0000313" key="2">
    <source>
        <dbReference type="Proteomes" id="UP000000552"/>
    </source>
</evidence>
<dbReference type="HOGENOM" id="CLU_3103074_0_0_5"/>
<proteinExistence type="predicted"/>
<gene>
    <name evidence="1" type="ordered locus">msr2857</name>
</gene>
<dbReference type="KEGG" id="mlo:msr2857"/>
<dbReference type="EMBL" id="BA000012">
    <property type="protein sequence ID" value="BAB49883.1"/>
    <property type="molecule type" value="Genomic_DNA"/>
</dbReference>
<dbReference type="AlphaFoldDB" id="Q98HI3"/>